<keyword evidence="1" id="KW-0863">Zinc-finger</keyword>
<proteinExistence type="predicted"/>
<dbReference type="InterPro" id="IPR011011">
    <property type="entry name" value="Znf_FYVE_PHD"/>
</dbReference>
<protein>
    <recommendedName>
        <fullName evidence="3">PHD-type zinc finger plants domain-containing protein</fullName>
    </recommendedName>
</protein>
<keyword evidence="5" id="KW-1185">Reference proteome</keyword>
<name>A0A0D9VHC0_9ORYZ</name>
<reference evidence="4 5" key="1">
    <citation type="submission" date="2012-08" db="EMBL/GenBank/DDBJ databases">
        <title>Oryza genome evolution.</title>
        <authorList>
            <person name="Wing R.A."/>
        </authorList>
    </citation>
    <scope>NUCLEOTIDE SEQUENCE</scope>
</reference>
<feature type="domain" description="PHD-type zinc finger plants" evidence="3">
    <location>
        <begin position="39"/>
        <end position="81"/>
    </location>
</feature>
<dbReference type="eggNOG" id="ENOG502S0CS">
    <property type="taxonomic scope" value="Eukaryota"/>
</dbReference>
<dbReference type="PANTHER" id="PTHR33779">
    <property type="entry name" value="EXPRESSED PROTEIN"/>
    <property type="match status" value="1"/>
</dbReference>
<evidence type="ECO:0000256" key="1">
    <source>
        <dbReference type="ARBA" id="ARBA00022771"/>
    </source>
</evidence>
<keyword evidence="1" id="KW-0479">Metal-binding</keyword>
<sequence>MLVDSWLFTPLPLPASSTRSIDPPMEFSASASASAAVCCMCGDNGLPRELFRCTHCRQRLQHSYCSDLYPRVAAYRRCNWCLREGARRGGSLAVKPVATKRRMSSAALEMSDSGCSRSAFCAEPEKPVKKPKAGDDSPLVLTPVVEERTTEEMKPQSSARKTRFRVKVRRYKLLTEVISC</sequence>
<dbReference type="GO" id="GO:0008270">
    <property type="term" value="F:zinc ion binding"/>
    <property type="evidence" value="ECO:0007669"/>
    <property type="project" value="UniProtKB-KW"/>
</dbReference>
<dbReference type="InterPro" id="IPR056874">
    <property type="entry name" value="PHD_dom_pln"/>
</dbReference>
<keyword evidence="2" id="KW-0862">Zinc</keyword>
<dbReference type="HOGENOM" id="CLU_088403_0_0_1"/>
<evidence type="ECO:0000259" key="3">
    <source>
        <dbReference type="Pfam" id="PF25054"/>
    </source>
</evidence>
<dbReference type="Gramene" id="LPERR02G17190.1">
    <property type="protein sequence ID" value="LPERR02G17190.1"/>
    <property type="gene ID" value="LPERR02G17190"/>
</dbReference>
<accession>A0A0D9VHC0</accession>
<evidence type="ECO:0000313" key="4">
    <source>
        <dbReference type="EnsemblPlants" id="LPERR02G17190.1"/>
    </source>
</evidence>
<dbReference type="Proteomes" id="UP000032180">
    <property type="component" value="Chromosome 2"/>
</dbReference>
<dbReference type="AlphaFoldDB" id="A0A0D9VHC0"/>
<dbReference type="STRING" id="77586.A0A0D9VHC0"/>
<reference evidence="4" key="3">
    <citation type="submission" date="2015-04" db="UniProtKB">
        <authorList>
            <consortium name="EnsemblPlants"/>
        </authorList>
    </citation>
    <scope>IDENTIFICATION</scope>
</reference>
<reference evidence="5" key="2">
    <citation type="submission" date="2013-12" db="EMBL/GenBank/DDBJ databases">
        <authorList>
            <person name="Yu Y."/>
            <person name="Lee S."/>
            <person name="de Baynast K."/>
            <person name="Wissotski M."/>
            <person name="Liu L."/>
            <person name="Talag J."/>
            <person name="Goicoechea J."/>
            <person name="Angelova A."/>
            <person name="Jetty R."/>
            <person name="Kudrna D."/>
            <person name="Golser W."/>
            <person name="Rivera L."/>
            <person name="Zhang J."/>
            <person name="Wing R."/>
        </authorList>
    </citation>
    <scope>NUCLEOTIDE SEQUENCE</scope>
</reference>
<organism evidence="4 5">
    <name type="scientific">Leersia perrieri</name>
    <dbReference type="NCBI Taxonomy" id="77586"/>
    <lineage>
        <taxon>Eukaryota</taxon>
        <taxon>Viridiplantae</taxon>
        <taxon>Streptophyta</taxon>
        <taxon>Embryophyta</taxon>
        <taxon>Tracheophyta</taxon>
        <taxon>Spermatophyta</taxon>
        <taxon>Magnoliopsida</taxon>
        <taxon>Liliopsida</taxon>
        <taxon>Poales</taxon>
        <taxon>Poaceae</taxon>
        <taxon>BOP clade</taxon>
        <taxon>Oryzoideae</taxon>
        <taxon>Oryzeae</taxon>
        <taxon>Oryzinae</taxon>
        <taxon>Leersia</taxon>
    </lineage>
</organism>
<dbReference type="SUPFAM" id="SSF57903">
    <property type="entry name" value="FYVE/PHD zinc finger"/>
    <property type="match status" value="1"/>
</dbReference>
<dbReference type="EnsemblPlants" id="LPERR02G17190.1">
    <property type="protein sequence ID" value="LPERR02G17190.1"/>
    <property type="gene ID" value="LPERR02G17190"/>
</dbReference>
<dbReference type="Pfam" id="PF25054">
    <property type="entry name" value="PHD_pln"/>
    <property type="match status" value="1"/>
</dbReference>
<evidence type="ECO:0000313" key="5">
    <source>
        <dbReference type="Proteomes" id="UP000032180"/>
    </source>
</evidence>
<evidence type="ECO:0000256" key="2">
    <source>
        <dbReference type="ARBA" id="ARBA00022833"/>
    </source>
</evidence>
<dbReference type="PANTHER" id="PTHR33779:SF14">
    <property type="entry name" value="OS02G0568600 PROTEIN"/>
    <property type="match status" value="1"/>
</dbReference>